<protein>
    <submittedName>
        <fullName evidence="1">Uncharacterized protein</fullName>
    </submittedName>
</protein>
<gene>
    <name evidence="1" type="primary">SKDI04G0390</name>
    <name evidence="1" type="ORF">SKDI_04G0390</name>
</gene>
<dbReference type="GO" id="GO:0031965">
    <property type="term" value="C:nuclear membrane"/>
    <property type="evidence" value="ECO:0007669"/>
    <property type="project" value="UniProtKB-SubCell"/>
</dbReference>
<dbReference type="PANTHER" id="PTHR12960">
    <property type="entry name" value="GLE-1-RELATED"/>
    <property type="match status" value="1"/>
</dbReference>
<accession>A0AA35JCK8</accession>
<dbReference type="GO" id="GO:0015031">
    <property type="term" value="P:protein transport"/>
    <property type="evidence" value="ECO:0007669"/>
    <property type="project" value="UniProtKB-KW"/>
</dbReference>
<dbReference type="Proteomes" id="UP001162087">
    <property type="component" value="Chromosome 4"/>
</dbReference>
<dbReference type="PANTHER" id="PTHR12960:SF0">
    <property type="entry name" value="MRNA EXPORT FACTOR GLE1"/>
    <property type="match status" value="1"/>
</dbReference>
<dbReference type="GO" id="GO:0005737">
    <property type="term" value="C:cytoplasm"/>
    <property type="evidence" value="ECO:0007669"/>
    <property type="project" value="UniProtKB-ARBA"/>
</dbReference>
<dbReference type="Pfam" id="PF07817">
    <property type="entry name" value="GLE1"/>
    <property type="match status" value="1"/>
</dbReference>
<dbReference type="GO" id="GO:0005543">
    <property type="term" value="F:phospholipid binding"/>
    <property type="evidence" value="ECO:0007669"/>
    <property type="project" value="TreeGrafter"/>
</dbReference>
<dbReference type="GO" id="GO:0044614">
    <property type="term" value="C:nuclear pore cytoplasmic filaments"/>
    <property type="evidence" value="ECO:0007669"/>
    <property type="project" value="TreeGrafter"/>
</dbReference>
<organism evidence="1 2">
    <name type="scientific">Saccharomyces kudriavzevii (strain ATCC MYA-4449 / AS 2.2408 / CBS 8840 / NBRC 1802 / NCYC 2889)</name>
    <name type="common">Yeast</name>
    <dbReference type="NCBI Taxonomy" id="226230"/>
    <lineage>
        <taxon>Eukaryota</taxon>
        <taxon>Fungi</taxon>
        <taxon>Dikarya</taxon>
        <taxon>Ascomycota</taxon>
        <taxon>Saccharomycotina</taxon>
        <taxon>Saccharomycetes</taxon>
        <taxon>Saccharomycetales</taxon>
        <taxon>Saccharomycetaceae</taxon>
        <taxon>Saccharomyces</taxon>
    </lineage>
</organism>
<name>A0AA35JCK8_SACK1</name>
<dbReference type="InterPro" id="IPR038506">
    <property type="entry name" value="GLE1-like_sf"/>
</dbReference>
<dbReference type="EMBL" id="OX365899">
    <property type="protein sequence ID" value="CAI4057114.1"/>
    <property type="molecule type" value="Genomic_DNA"/>
</dbReference>
<dbReference type="GO" id="GO:0016973">
    <property type="term" value="P:poly(A)+ mRNA export from nucleus"/>
    <property type="evidence" value="ECO:0007669"/>
    <property type="project" value="InterPro"/>
</dbReference>
<evidence type="ECO:0000313" key="1">
    <source>
        <dbReference type="EMBL" id="CAI4057114.1"/>
    </source>
</evidence>
<evidence type="ECO:0000313" key="2">
    <source>
        <dbReference type="Proteomes" id="UP001162087"/>
    </source>
</evidence>
<reference evidence="1" key="1">
    <citation type="submission" date="2022-10" db="EMBL/GenBank/DDBJ databases">
        <authorList>
            <person name="Byrne P K."/>
        </authorList>
    </citation>
    <scope>NUCLEOTIDE SEQUENCE</scope>
    <source>
        <strain evidence="1">IFO1802</strain>
    </source>
</reference>
<proteinExistence type="predicted"/>
<dbReference type="GO" id="GO:0000822">
    <property type="term" value="F:inositol hexakisphosphate binding"/>
    <property type="evidence" value="ECO:0007669"/>
    <property type="project" value="TreeGrafter"/>
</dbReference>
<sequence>MRFVFDEVFNSDVDSTESEEAFPATSPASSLCPTPEPSPTAKLHSFAAIRADKLVKKPMTELDPALERFLRDLNLQSKLIPINEHITTTSPVFMPRPTDIPPSKPCRSPLKSSAKRQDMTAPLLEAMEESFQRKMQNLVLTNEREVQSVRDNKRIIEDERKRKEEEERERKEAEEKAKREQESLRQRKEEEERKREEAEARLAQEKQDAQRKKLEEENEKKKQLKKDQEAKVLQQRGKLGKAVTNFDTISKTFWHYKDKIAQIKKDIVLPVKKADLNLRNLLSRHKRKINPKFGQLTNSNQQLFKIQNELTQLINDTKGDPLAYQWILNFIAKAVVHQAETEVRVKPESALPLGKLSLYLLVQFPELQELFMARLVKKCPFVIGFTCEIDTEKGRQNMGWKRNSDDKWEDNASYDERMGGMVSLFAVITRLPLPQEFFSTQSHPFPIALSWHILARICNTPLDLITNTHFVILGSWWDAAAVQFLQAYGQQASKLLVLIGEELTSRMAEKKYVGAARLRILLEAWQINSMESFPEMSA</sequence>
<dbReference type="InterPro" id="IPR012476">
    <property type="entry name" value="GLE1"/>
</dbReference>
<dbReference type="OrthoDB" id="420884at2759"/>
<dbReference type="GO" id="GO:0031369">
    <property type="term" value="F:translation initiation factor binding"/>
    <property type="evidence" value="ECO:0007669"/>
    <property type="project" value="TreeGrafter"/>
</dbReference>
<dbReference type="Gene3D" id="1.25.40.510">
    <property type="entry name" value="GLE1-like"/>
    <property type="match status" value="1"/>
</dbReference>
<keyword evidence="2" id="KW-1185">Reference proteome</keyword>